<dbReference type="Pfam" id="PF03568">
    <property type="entry name" value="Separin_C"/>
    <property type="match status" value="1"/>
</dbReference>
<name>A0AAF3FLQ8_9BILA</name>
<evidence type="ECO:0000313" key="2">
    <source>
        <dbReference type="WBParaSite" id="MBELARI_LOCUS8067"/>
    </source>
</evidence>
<evidence type="ECO:0000313" key="1">
    <source>
        <dbReference type="Proteomes" id="UP000887575"/>
    </source>
</evidence>
<keyword evidence="1" id="KW-1185">Reference proteome</keyword>
<dbReference type="Proteomes" id="UP000887575">
    <property type="component" value="Unassembled WGS sequence"/>
</dbReference>
<protein>
    <submittedName>
        <fullName evidence="2">Uncharacterized protein</fullName>
    </submittedName>
</protein>
<dbReference type="WBParaSite" id="MBELARI_LOCUS8067">
    <property type="protein sequence ID" value="MBELARI_LOCUS8067"/>
    <property type="gene ID" value="MBELARI_LOCUS8067"/>
</dbReference>
<proteinExistence type="predicted"/>
<dbReference type="AlphaFoldDB" id="A0AAF3FLQ8"/>
<reference evidence="2" key="1">
    <citation type="submission" date="2024-02" db="UniProtKB">
        <authorList>
            <consortium name="WormBaseParasite"/>
        </authorList>
    </citation>
    <scope>IDENTIFICATION</scope>
</reference>
<sequence length="295" mass="33534">MIAQLSIYPWESAMMSAEMCLLATRQAARAIGRDFGEEFRSASQFQAKVEKLARRHHRAQLVLNNGGDFVVVKLHCSRPPVIVPIASKDKLDEFIKDMTTIMRDNDTTGNLAKSHHRQQELSIIPWESLPIFEKNPYIGRFGSVHKLLEIFEKKNYSIPRPINPARGVFICDPDNNLDDTKNECVTTWQNSDGQGSLDVYQSPRTSRKCCRPMTFMFTSVMDLDQNILDGRPCEKVDVKLWDFLWGVQVLQLHPEGPGLDGRSSIYRLLHCADSPCVVGCLWMIAHVEGWNGVRT</sequence>
<accession>A0AAF3FLQ8</accession>
<organism evidence="1 2">
    <name type="scientific">Mesorhabditis belari</name>
    <dbReference type="NCBI Taxonomy" id="2138241"/>
    <lineage>
        <taxon>Eukaryota</taxon>
        <taxon>Metazoa</taxon>
        <taxon>Ecdysozoa</taxon>
        <taxon>Nematoda</taxon>
        <taxon>Chromadorea</taxon>
        <taxon>Rhabditida</taxon>
        <taxon>Rhabditina</taxon>
        <taxon>Rhabditomorpha</taxon>
        <taxon>Rhabditoidea</taxon>
        <taxon>Rhabditidae</taxon>
        <taxon>Mesorhabditinae</taxon>
        <taxon>Mesorhabditis</taxon>
    </lineage>
</organism>